<dbReference type="InterPro" id="IPR027373">
    <property type="entry name" value="RHH_dom"/>
</dbReference>
<dbReference type="STRING" id="442562.Rumeso_01541"/>
<sequence length="102" mass="11613">MVEARMCQVYAGQAPETYEPVTRRIRLNGHSTSIRLESSFWRILDDMARREGMTTPAFVSRLHDEVMELRGETRNFASLLRCACVIHASRGDARPAWAMAAE</sequence>
<dbReference type="Pfam" id="PF13467">
    <property type="entry name" value="RHH_4"/>
    <property type="match status" value="1"/>
</dbReference>
<organism evidence="2 3">
    <name type="scientific">Rubellimicrobium mesophilum DSM 19309</name>
    <dbReference type="NCBI Taxonomy" id="442562"/>
    <lineage>
        <taxon>Bacteria</taxon>
        <taxon>Pseudomonadati</taxon>
        <taxon>Pseudomonadota</taxon>
        <taxon>Alphaproteobacteria</taxon>
        <taxon>Rhodobacterales</taxon>
        <taxon>Roseobacteraceae</taxon>
        <taxon>Rubellimicrobium</taxon>
    </lineage>
</organism>
<reference evidence="2 3" key="1">
    <citation type="submission" date="2013-02" db="EMBL/GenBank/DDBJ databases">
        <authorList>
            <person name="Fiebig A."/>
            <person name="Goeker M."/>
            <person name="Klenk H.-P.P."/>
        </authorList>
    </citation>
    <scope>NUCLEOTIDE SEQUENCE [LARGE SCALE GENOMIC DNA]</scope>
    <source>
        <strain evidence="2 3">DSM 19309</strain>
    </source>
</reference>
<feature type="domain" description="Ribbon-helix-helix" evidence="1">
    <location>
        <begin position="20"/>
        <end position="87"/>
    </location>
</feature>
<dbReference type="EMBL" id="AOSK01000040">
    <property type="protein sequence ID" value="EYD76891.1"/>
    <property type="molecule type" value="Genomic_DNA"/>
</dbReference>
<name>A0A017HR89_9RHOB</name>
<keyword evidence="3" id="KW-1185">Reference proteome</keyword>
<protein>
    <recommendedName>
        <fullName evidence="1">Ribbon-helix-helix domain-containing protein</fullName>
    </recommendedName>
</protein>
<accession>A0A017HR89</accession>
<evidence type="ECO:0000259" key="1">
    <source>
        <dbReference type="Pfam" id="PF13467"/>
    </source>
</evidence>
<dbReference type="HOGENOM" id="CLU_155738_2_1_5"/>
<dbReference type="Gene3D" id="1.10.3990.20">
    <property type="entry name" value="protein bp1543"/>
    <property type="match status" value="1"/>
</dbReference>
<dbReference type="InterPro" id="IPR038268">
    <property type="entry name" value="RHH_sf"/>
</dbReference>
<evidence type="ECO:0000313" key="3">
    <source>
        <dbReference type="Proteomes" id="UP000019666"/>
    </source>
</evidence>
<gene>
    <name evidence="2" type="ORF">Rumeso_01541</name>
</gene>
<dbReference type="PATRIC" id="fig|442562.3.peg.1526"/>
<dbReference type="Proteomes" id="UP000019666">
    <property type="component" value="Unassembled WGS sequence"/>
</dbReference>
<comment type="caution">
    <text evidence="2">The sequence shown here is derived from an EMBL/GenBank/DDBJ whole genome shotgun (WGS) entry which is preliminary data.</text>
</comment>
<dbReference type="AlphaFoldDB" id="A0A017HR89"/>
<evidence type="ECO:0000313" key="2">
    <source>
        <dbReference type="EMBL" id="EYD76891.1"/>
    </source>
</evidence>
<proteinExistence type="predicted"/>